<dbReference type="Proteomes" id="UP001321526">
    <property type="component" value="Chromosome"/>
</dbReference>
<name>A0ABY8FG81_9GAMM</name>
<evidence type="ECO:0000313" key="1">
    <source>
        <dbReference type="EMBL" id="WFF41822.1"/>
    </source>
</evidence>
<dbReference type="PANTHER" id="PTHR36920">
    <property type="match status" value="1"/>
</dbReference>
<dbReference type="SUPFAM" id="SSF56925">
    <property type="entry name" value="OMPA-like"/>
    <property type="match status" value="1"/>
</dbReference>
<dbReference type="InterPro" id="IPR005618">
    <property type="entry name" value="OMPW"/>
</dbReference>
<dbReference type="Pfam" id="PF03922">
    <property type="entry name" value="OmpW"/>
    <property type="match status" value="1"/>
</dbReference>
<proteinExistence type="predicted"/>
<dbReference type="EMBL" id="CP035631">
    <property type="protein sequence ID" value="WFF41822.1"/>
    <property type="molecule type" value="Genomic_DNA"/>
</dbReference>
<dbReference type="PANTHER" id="PTHR36920:SF1">
    <property type="entry name" value="OUTER MEMBRANE PROTEIN W"/>
    <property type="match status" value="1"/>
</dbReference>
<accession>A0ABY8FG81</accession>
<dbReference type="InterPro" id="IPR011250">
    <property type="entry name" value="OMP/PagP_B-barrel"/>
</dbReference>
<keyword evidence="2" id="KW-1185">Reference proteome</keyword>
<sequence>MRHLASLVVQPHAPSRSQVVLFYLLLLTVLTPTAPAGANALHQGDWLLRGMVIGSQAAQVHSTISTIGGALEIDSRIQPGADISYFLSERWALEFTGGISRAYYRVRDSLIGDFDVGRVDSDSAMLSLQYHFLPWGALTPYLGAGLYHAREHSVEPAAGIPDFTVEPVTGPLVVAGADYHLGGAWFASANLRYLKVPTYRFEGDGFSSELRASIWTLGAGLGYRF</sequence>
<organism evidence="1 2">
    <name type="scientific">Salinicola endophyticus</name>
    <dbReference type="NCBI Taxonomy" id="1949083"/>
    <lineage>
        <taxon>Bacteria</taxon>
        <taxon>Pseudomonadati</taxon>
        <taxon>Pseudomonadota</taxon>
        <taxon>Gammaproteobacteria</taxon>
        <taxon>Oceanospirillales</taxon>
        <taxon>Halomonadaceae</taxon>
        <taxon>Salinicola</taxon>
    </lineage>
</organism>
<gene>
    <name evidence="1" type="ORF">EVC62_10090</name>
</gene>
<evidence type="ECO:0000313" key="2">
    <source>
        <dbReference type="Proteomes" id="UP001321526"/>
    </source>
</evidence>
<dbReference type="Gene3D" id="2.40.160.20">
    <property type="match status" value="1"/>
</dbReference>
<protein>
    <submittedName>
        <fullName evidence="1">OmpW family protein</fullName>
    </submittedName>
</protein>
<reference evidence="1 2" key="1">
    <citation type="submission" date="2019-01" db="EMBL/GenBank/DDBJ databases">
        <title>Genome sequence of Salinicola endophyticus REST5.</title>
        <authorList>
            <person name="Nascimento F.X."/>
        </authorList>
    </citation>
    <scope>NUCLEOTIDE SEQUENCE [LARGE SCALE GENOMIC DNA]</scope>
    <source>
        <strain evidence="1 2">REST5</strain>
    </source>
</reference>